<reference evidence="2 3" key="1">
    <citation type="journal article" date="2014" name="PLoS Genet.">
        <title>Phylogenetically driven sequencing of extremely halophilic archaea reveals strategies for static and dynamic osmo-response.</title>
        <authorList>
            <person name="Becker E.A."/>
            <person name="Seitzer P.M."/>
            <person name="Tritt A."/>
            <person name="Larsen D."/>
            <person name="Krusor M."/>
            <person name="Yao A.I."/>
            <person name="Wu D."/>
            <person name="Madern D."/>
            <person name="Eisen J.A."/>
            <person name="Darling A.E."/>
            <person name="Facciotti M.T."/>
        </authorList>
    </citation>
    <scope>NUCLEOTIDE SEQUENCE [LARGE SCALE GENOMIC DNA]</scope>
    <source>
        <strain evidence="2 3">DSM 1137</strain>
    </source>
</reference>
<evidence type="ECO:0000256" key="1">
    <source>
        <dbReference type="SAM" id="MobiDB-lite"/>
    </source>
</evidence>
<dbReference type="eggNOG" id="arCOG06389">
    <property type="taxonomic scope" value="Archaea"/>
</dbReference>
<evidence type="ECO:0000313" key="3">
    <source>
        <dbReference type="Proteomes" id="UP000011514"/>
    </source>
</evidence>
<name>M0E2J5_9EURY</name>
<keyword evidence="3" id="KW-1185">Reference proteome</keyword>
<dbReference type="OrthoDB" id="166257at2157"/>
<dbReference type="Proteomes" id="UP000011514">
    <property type="component" value="Unassembled WGS sequence"/>
</dbReference>
<comment type="caution">
    <text evidence="2">The sequence shown here is derived from an EMBL/GenBank/DDBJ whole genome shotgun (WGS) entry which is preliminary data.</text>
</comment>
<accession>M0E2J5</accession>
<sequence length="118" mass="12982">MATRDDRCGGGPDGPGEPVTLPDVVPFDLTHLTRLSWELGSRTVEGEDASLVGDWSARDRQWEIAVFDVTSETVVLRARTPVGRERFYGAIRSEMRSATRALDADAAWRSTESESSRG</sequence>
<organism evidence="2 3">
    <name type="scientific">Halorubrum saccharovorum DSM 1137</name>
    <dbReference type="NCBI Taxonomy" id="1227484"/>
    <lineage>
        <taxon>Archaea</taxon>
        <taxon>Methanobacteriati</taxon>
        <taxon>Methanobacteriota</taxon>
        <taxon>Stenosarchaea group</taxon>
        <taxon>Halobacteria</taxon>
        <taxon>Halobacteriales</taxon>
        <taxon>Haloferacaceae</taxon>
        <taxon>Halorubrum</taxon>
    </lineage>
</organism>
<gene>
    <name evidence="2" type="ORF">C471_05149</name>
</gene>
<dbReference type="RefSeq" id="WP_004046987.1">
    <property type="nucleotide sequence ID" value="NZ_AOJE01000013.1"/>
</dbReference>
<feature type="region of interest" description="Disordered" evidence="1">
    <location>
        <begin position="1"/>
        <end position="22"/>
    </location>
</feature>
<dbReference type="PATRIC" id="fig|1227484.4.peg.1055"/>
<proteinExistence type="predicted"/>
<dbReference type="STRING" id="1227484.C471_05149"/>
<protein>
    <submittedName>
        <fullName evidence="2">Uncharacterized protein</fullName>
    </submittedName>
</protein>
<dbReference type="AlphaFoldDB" id="M0E2J5"/>
<dbReference type="EMBL" id="AOJE01000013">
    <property type="protein sequence ID" value="ELZ42005.1"/>
    <property type="molecule type" value="Genomic_DNA"/>
</dbReference>
<evidence type="ECO:0000313" key="2">
    <source>
        <dbReference type="EMBL" id="ELZ42005.1"/>
    </source>
</evidence>